<evidence type="ECO:0000313" key="5">
    <source>
        <dbReference type="EMBL" id="RKD73248.1"/>
    </source>
</evidence>
<evidence type="ECO:0000256" key="3">
    <source>
        <dbReference type="ARBA" id="ARBA00019574"/>
    </source>
</evidence>
<feature type="region of interest" description="Disordered" evidence="4">
    <location>
        <begin position="208"/>
        <end position="230"/>
    </location>
</feature>
<feature type="compositionally biased region" description="Basic and acidic residues" evidence="4">
    <location>
        <begin position="61"/>
        <end position="74"/>
    </location>
</feature>
<comment type="similarity">
    <text evidence="2">Belongs to the asp23 family.</text>
</comment>
<dbReference type="EMBL" id="RAPK01000008">
    <property type="protein sequence ID" value="RKD73248.1"/>
    <property type="molecule type" value="Genomic_DNA"/>
</dbReference>
<evidence type="ECO:0000313" key="6">
    <source>
        <dbReference type="Proteomes" id="UP000285120"/>
    </source>
</evidence>
<gene>
    <name evidence="5" type="ORF">ATL39_1539</name>
</gene>
<sequence>MQNGPNGENKKRSDKSQRRSNKPEASPAEEQKESAERMGGPGSPARNMEGRTPVQTSSDSSSEKKDNLPAETKDNSSTTSVSAPATTTSSISTNTPNNPPSSTSILIDEEVVKKIAAVALMRVDGIVGMSGGVVEGITDRLGSGNLTKGVSAEVGKTQAALDVNIIVEYDKSIPAIFEEVQTHVAHDIERMTGLEIVEINLTVDDIDKAGDEKLAPPEEEPKDTAPPRVQ</sequence>
<dbReference type="Pfam" id="PF03780">
    <property type="entry name" value="Asp23"/>
    <property type="match status" value="1"/>
</dbReference>
<keyword evidence="6" id="KW-1185">Reference proteome</keyword>
<feature type="compositionally biased region" description="Basic and acidic residues" evidence="4">
    <location>
        <begin position="8"/>
        <end position="17"/>
    </location>
</feature>
<evidence type="ECO:0000256" key="1">
    <source>
        <dbReference type="ARBA" id="ARBA00002561"/>
    </source>
</evidence>
<dbReference type="RefSeq" id="WP_245960949.1">
    <property type="nucleotide sequence ID" value="NZ_RAPK01000008.1"/>
</dbReference>
<accession>A0A419V3Z9</accession>
<dbReference type="InterPro" id="IPR005531">
    <property type="entry name" value="Asp23"/>
</dbReference>
<proteinExistence type="inferred from homology"/>
<comment type="function">
    <text evidence="1">May play a key role in alkaline pH tolerance.</text>
</comment>
<feature type="compositionally biased region" description="Low complexity" evidence="4">
    <location>
        <begin position="75"/>
        <end position="103"/>
    </location>
</feature>
<feature type="region of interest" description="Disordered" evidence="4">
    <location>
        <begin position="1"/>
        <end position="103"/>
    </location>
</feature>
<comment type="caution">
    <text evidence="5">The sequence shown here is derived from an EMBL/GenBank/DDBJ whole genome shotgun (WGS) entry which is preliminary data.</text>
</comment>
<name>A0A419V3Z9_9BACL</name>
<dbReference type="PANTHER" id="PTHR34297">
    <property type="entry name" value="HYPOTHETICAL CYTOSOLIC PROTEIN-RELATED"/>
    <property type="match status" value="1"/>
</dbReference>
<protein>
    <recommendedName>
        <fullName evidence="3">Alkaline shock protein 23</fullName>
    </recommendedName>
</protein>
<organism evidence="5 6">
    <name type="scientific">Sinobaca qinghaiensis</name>
    <dbReference type="NCBI Taxonomy" id="342944"/>
    <lineage>
        <taxon>Bacteria</taxon>
        <taxon>Bacillati</taxon>
        <taxon>Bacillota</taxon>
        <taxon>Bacilli</taxon>
        <taxon>Bacillales</taxon>
        <taxon>Sporolactobacillaceae</taxon>
        <taxon>Sinobaca</taxon>
    </lineage>
</organism>
<dbReference type="AlphaFoldDB" id="A0A419V3Z9"/>
<dbReference type="Proteomes" id="UP000285120">
    <property type="component" value="Unassembled WGS sequence"/>
</dbReference>
<evidence type="ECO:0000256" key="4">
    <source>
        <dbReference type="SAM" id="MobiDB-lite"/>
    </source>
</evidence>
<dbReference type="PANTHER" id="PTHR34297:SF3">
    <property type="entry name" value="ALKALINE SHOCK PROTEIN 23"/>
    <property type="match status" value="1"/>
</dbReference>
<reference evidence="5 6" key="1">
    <citation type="submission" date="2018-09" db="EMBL/GenBank/DDBJ databases">
        <title>Genomic Encyclopedia of Archaeal and Bacterial Type Strains, Phase II (KMG-II): from individual species to whole genera.</title>
        <authorList>
            <person name="Goeker M."/>
        </authorList>
    </citation>
    <scope>NUCLEOTIDE SEQUENCE [LARGE SCALE GENOMIC DNA]</scope>
    <source>
        <strain evidence="5 6">DSM 17008</strain>
    </source>
</reference>
<evidence type="ECO:0000256" key="2">
    <source>
        <dbReference type="ARBA" id="ARBA00005721"/>
    </source>
</evidence>